<reference evidence="9 10" key="1">
    <citation type="journal article" date="2022" name="Hortic Res">
        <title>The genome of Dioscorea zingiberensis sheds light on the biosynthesis, origin and evolution of the medicinally important diosgenin saponins.</title>
        <authorList>
            <person name="Li Y."/>
            <person name="Tan C."/>
            <person name="Li Z."/>
            <person name="Guo J."/>
            <person name="Li S."/>
            <person name="Chen X."/>
            <person name="Wang C."/>
            <person name="Dai X."/>
            <person name="Yang H."/>
            <person name="Song W."/>
            <person name="Hou L."/>
            <person name="Xu J."/>
            <person name="Tong Z."/>
            <person name="Xu A."/>
            <person name="Yuan X."/>
            <person name="Wang W."/>
            <person name="Yang Q."/>
            <person name="Chen L."/>
            <person name="Sun Z."/>
            <person name="Wang K."/>
            <person name="Pan B."/>
            <person name="Chen J."/>
            <person name="Bao Y."/>
            <person name="Liu F."/>
            <person name="Qi X."/>
            <person name="Gang D.R."/>
            <person name="Wen J."/>
            <person name="Li J."/>
        </authorList>
    </citation>
    <scope>NUCLEOTIDE SEQUENCE [LARGE SCALE GENOMIC DNA]</scope>
    <source>
        <strain evidence="9">Dzin_1.0</strain>
    </source>
</reference>
<evidence type="ECO:0000256" key="2">
    <source>
        <dbReference type="ARBA" id="ARBA00005641"/>
    </source>
</evidence>
<dbReference type="GO" id="GO:0003676">
    <property type="term" value="F:nucleic acid binding"/>
    <property type="evidence" value="ECO:0007669"/>
    <property type="project" value="InterPro"/>
</dbReference>
<proteinExistence type="inferred from homology"/>
<dbReference type="PROSITE" id="PS50158">
    <property type="entry name" value="ZF_CCHC"/>
    <property type="match status" value="1"/>
</dbReference>
<evidence type="ECO:0000259" key="8">
    <source>
        <dbReference type="PROSITE" id="PS50158"/>
    </source>
</evidence>
<name>A0A9D5H272_9LILI</name>
<evidence type="ECO:0000256" key="4">
    <source>
        <dbReference type="ARBA" id="ARBA00022801"/>
    </source>
</evidence>
<dbReference type="GO" id="GO:0008270">
    <property type="term" value="F:zinc ion binding"/>
    <property type="evidence" value="ECO:0007669"/>
    <property type="project" value="UniProtKB-KW"/>
</dbReference>
<keyword evidence="10" id="KW-1185">Reference proteome</keyword>
<feature type="region of interest" description="Disordered" evidence="7">
    <location>
        <begin position="119"/>
        <end position="141"/>
    </location>
</feature>
<comment type="similarity">
    <text evidence="2">Belongs to the glycosyl hydrolase 5 (cellulase A) family.</text>
</comment>
<evidence type="ECO:0000256" key="6">
    <source>
        <dbReference type="PROSITE-ProRule" id="PRU00047"/>
    </source>
</evidence>
<dbReference type="InterPro" id="IPR001547">
    <property type="entry name" value="Glyco_hydro_5"/>
</dbReference>
<dbReference type="EMBL" id="JAGGNH010000082">
    <property type="protein sequence ID" value="KAJ0960424.1"/>
    <property type="molecule type" value="Genomic_DNA"/>
</dbReference>
<dbReference type="OrthoDB" id="755131at2759"/>
<dbReference type="PANTHER" id="PTHR31451:SF59">
    <property type="entry name" value="MANNAN ENDO-1,4-BETA-MANNOSIDASE"/>
    <property type="match status" value="1"/>
</dbReference>
<evidence type="ECO:0000256" key="1">
    <source>
        <dbReference type="ARBA" id="ARBA00001678"/>
    </source>
</evidence>
<sequence>MVCGQCLKPGHRAHSCRRAITCRRCGSTGHRARECKSELMKVFDTTGIKEERGSRLGSLRRTVQSNPGPRIDRGKHREPLPPLGEQPQREKPNRGRNGEDNQSEISCREKGKAILREWDHQESEGGGRPRSESANLTADGRGNGSVLQLLAQAQSQGQPNGDSFVRIQRNQFVLNGSPFLFNGFNSYWMMHVGVDPAERYKVFEVFRDASAAGLSVCRTWAFSDGGDRALQVSPGVYDERVFQALDFVISEAKRYGIRLILTLANNFKDFGGKQQYVQWAKSAGEAVNGEDDFYTNALVKTYYKNHIKKVLTRYNTITNIVYQDDPTIMAWELINEPRCQADYSGKMVHAWVEEMADYTKSIDNKHLLEIGMEGFYGDSMPEKKQYNPGYKQVGTDFITSNLLNNIDFATIHAYPDIWLSGQSEADQTAFATRWMWSHWDDANKILEKPIVITEFGKSDKDPGFSVTRRDMYMSTIYRNIYNFARSGGRTFGGGLVWQLMSGSGMEPYYDGYEIILSQDPSTAGLITGQSNVMSNLSHLLSLTHGV</sequence>
<keyword evidence="4" id="KW-0378">Hydrolase</keyword>
<dbReference type="AlphaFoldDB" id="A0A9D5H272"/>
<protein>
    <recommendedName>
        <fullName evidence="3">mannan endo-1,4-beta-mannosidase</fullName>
        <ecNumber evidence="3">3.2.1.78</ecNumber>
    </recommendedName>
</protein>
<comment type="caution">
    <text evidence="9">The sequence shown here is derived from an EMBL/GenBank/DDBJ whole genome shotgun (WGS) entry which is preliminary data.</text>
</comment>
<dbReference type="SMART" id="SM00343">
    <property type="entry name" value="ZnF_C2HC"/>
    <property type="match status" value="2"/>
</dbReference>
<dbReference type="SUPFAM" id="SSF51445">
    <property type="entry name" value="(Trans)glycosidases"/>
    <property type="match status" value="1"/>
</dbReference>
<dbReference type="InterPro" id="IPR036875">
    <property type="entry name" value="Znf_CCHC_sf"/>
</dbReference>
<dbReference type="Proteomes" id="UP001085076">
    <property type="component" value="Unassembled WGS sequence"/>
</dbReference>
<evidence type="ECO:0000256" key="5">
    <source>
        <dbReference type="ARBA" id="ARBA00023295"/>
    </source>
</evidence>
<feature type="compositionally biased region" description="Basic and acidic residues" evidence="7">
    <location>
        <begin position="119"/>
        <end position="131"/>
    </location>
</feature>
<dbReference type="Gene3D" id="3.20.20.80">
    <property type="entry name" value="Glycosidases"/>
    <property type="match status" value="1"/>
</dbReference>
<dbReference type="GO" id="GO:0000272">
    <property type="term" value="P:polysaccharide catabolic process"/>
    <property type="evidence" value="ECO:0007669"/>
    <property type="project" value="InterPro"/>
</dbReference>
<dbReference type="PANTHER" id="PTHR31451">
    <property type="match status" value="1"/>
</dbReference>
<keyword evidence="6" id="KW-0862">Zinc</keyword>
<dbReference type="SUPFAM" id="SSF57756">
    <property type="entry name" value="Retrovirus zinc finger-like domains"/>
    <property type="match status" value="1"/>
</dbReference>
<dbReference type="InterPro" id="IPR017853">
    <property type="entry name" value="GH"/>
</dbReference>
<dbReference type="InterPro" id="IPR001878">
    <property type="entry name" value="Znf_CCHC"/>
</dbReference>
<dbReference type="Gene3D" id="4.10.60.10">
    <property type="entry name" value="Zinc finger, CCHC-type"/>
    <property type="match status" value="1"/>
</dbReference>
<dbReference type="Pfam" id="PF26410">
    <property type="entry name" value="GH5_mannosidase"/>
    <property type="match status" value="1"/>
</dbReference>
<dbReference type="InterPro" id="IPR045053">
    <property type="entry name" value="MAN-like"/>
</dbReference>
<dbReference type="Pfam" id="PF00098">
    <property type="entry name" value="zf-CCHC"/>
    <property type="match status" value="1"/>
</dbReference>
<keyword evidence="5" id="KW-0326">Glycosidase</keyword>
<feature type="compositionally biased region" description="Basic and acidic residues" evidence="7">
    <location>
        <begin position="70"/>
        <end position="79"/>
    </location>
</feature>
<evidence type="ECO:0000313" key="9">
    <source>
        <dbReference type="EMBL" id="KAJ0960424.1"/>
    </source>
</evidence>
<dbReference type="FunFam" id="3.20.20.80:FF:000012">
    <property type="entry name" value="Mannan endo-1,4-beta-mannosidase 6"/>
    <property type="match status" value="1"/>
</dbReference>
<evidence type="ECO:0000313" key="10">
    <source>
        <dbReference type="Proteomes" id="UP001085076"/>
    </source>
</evidence>
<gene>
    <name evidence="9" type="ORF">J5N97_001751</name>
</gene>
<dbReference type="EC" id="3.2.1.78" evidence="3"/>
<feature type="region of interest" description="Disordered" evidence="7">
    <location>
        <begin position="51"/>
        <end position="106"/>
    </location>
</feature>
<feature type="compositionally biased region" description="Basic and acidic residues" evidence="7">
    <location>
        <begin position="87"/>
        <end position="99"/>
    </location>
</feature>
<feature type="domain" description="CCHC-type" evidence="8">
    <location>
        <begin position="22"/>
        <end position="37"/>
    </location>
</feature>
<organism evidence="9 10">
    <name type="scientific">Dioscorea zingiberensis</name>
    <dbReference type="NCBI Taxonomy" id="325984"/>
    <lineage>
        <taxon>Eukaryota</taxon>
        <taxon>Viridiplantae</taxon>
        <taxon>Streptophyta</taxon>
        <taxon>Embryophyta</taxon>
        <taxon>Tracheophyta</taxon>
        <taxon>Spermatophyta</taxon>
        <taxon>Magnoliopsida</taxon>
        <taxon>Liliopsida</taxon>
        <taxon>Dioscoreales</taxon>
        <taxon>Dioscoreaceae</taxon>
        <taxon>Dioscorea</taxon>
    </lineage>
</organism>
<keyword evidence="6" id="KW-0863">Zinc-finger</keyword>
<comment type="catalytic activity">
    <reaction evidence="1">
        <text>Random hydrolysis of (1-&gt;4)-beta-D-mannosidic linkages in mannans, galactomannans and glucomannans.</text>
        <dbReference type="EC" id="3.2.1.78"/>
    </reaction>
</comment>
<dbReference type="GO" id="GO:0016985">
    <property type="term" value="F:mannan endo-1,4-beta-mannosidase activity"/>
    <property type="evidence" value="ECO:0007669"/>
    <property type="project" value="UniProtKB-EC"/>
</dbReference>
<keyword evidence="6" id="KW-0479">Metal-binding</keyword>
<evidence type="ECO:0000256" key="3">
    <source>
        <dbReference type="ARBA" id="ARBA00012706"/>
    </source>
</evidence>
<evidence type="ECO:0000256" key="7">
    <source>
        <dbReference type="SAM" id="MobiDB-lite"/>
    </source>
</evidence>
<accession>A0A9D5H272</accession>